<keyword evidence="2" id="KW-1185">Reference proteome</keyword>
<organism evidence="1 2">
    <name type="scientific">Ochrobactrum chromiisoli</name>
    <dbReference type="NCBI Taxonomy" id="2993941"/>
    <lineage>
        <taxon>Bacteria</taxon>
        <taxon>Pseudomonadati</taxon>
        <taxon>Pseudomonadota</taxon>
        <taxon>Alphaproteobacteria</taxon>
        <taxon>Hyphomicrobiales</taxon>
        <taxon>Brucellaceae</taxon>
        <taxon>Brucella/Ochrobactrum group</taxon>
        <taxon>Ochrobactrum</taxon>
    </lineage>
</organism>
<dbReference type="PANTHER" id="PTHR23416">
    <property type="entry name" value="SIALIC ACID SYNTHASE-RELATED"/>
    <property type="match status" value="1"/>
</dbReference>
<comment type="caution">
    <text evidence="1">The sequence shown here is derived from an EMBL/GenBank/DDBJ whole genome shotgun (WGS) entry which is preliminary data.</text>
</comment>
<evidence type="ECO:0000313" key="2">
    <source>
        <dbReference type="Proteomes" id="UP001301216"/>
    </source>
</evidence>
<name>A0ABT3QP56_9HYPH</name>
<dbReference type="Proteomes" id="UP001301216">
    <property type="component" value="Unassembled WGS sequence"/>
</dbReference>
<reference evidence="1 2" key="1">
    <citation type="submission" date="2022-11" db="EMBL/GenBank/DDBJ databases">
        <title>Brucella sp. YY2X, whole genome shotgun sequencing project.</title>
        <authorList>
            <person name="Yang Y."/>
        </authorList>
    </citation>
    <scope>NUCLEOTIDE SEQUENCE [LARGE SCALE GENOMIC DNA]</scope>
    <source>
        <strain evidence="1 2">YY2X</strain>
    </source>
</reference>
<dbReference type="RefSeq" id="WP_265984907.1">
    <property type="nucleotide sequence ID" value="NZ_JAPHAV010000004.1"/>
</dbReference>
<sequence length="218" mass="23889">MKRALCLLITLLIAVIPNPLKIVLLRAGGAKIGRGCYIGCSLVNVRRLHLGDYVRIGHFNLLHRLSELEMASGSKIESLNWITGAGKGWLRLGRNSSIRRFHFIEASGGVRIGNNTIIAGRSTIIYTHSADPLNITVTRSVEIGDWCYIGAACRFIPGSLVNNGTFVGMGSVVARQHKEEYVVLAGSPAAPRRELDRTSKYFAQPFKAHGHHPTNYEG</sequence>
<evidence type="ECO:0008006" key="3">
    <source>
        <dbReference type="Google" id="ProtNLM"/>
    </source>
</evidence>
<dbReference type="InterPro" id="IPR051159">
    <property type="entry name" value="Hexapeptide_acetyltransf"/>
</dbReference>
<evidence type="ECO:0000313" key="1">
    <source>
        <dbReference type="EMBL" id="MCX2697392.1"/>
    </source>
</evidence>
<dbReference type="EMBL" id="JAPHAV010000004">
    <property type="protein sequence ID" value="MCX2697392.1"/>
    <property type="molecule type" value="Genomic_DNA"/>
</dbReference>
<dbReference type="SUPFAM" id="SSF51161">
    <property type="entry name" value="Trimeric LpxA-like enzymes"/>
    <property type="match status" value="1"/>
</dbReference>
<accession>A0ABT3QP56</accession>
<dbReference type="Gene3D" id="2.160.10.10">
    <property type="entry name" value="Hexapeptide repeat proteins"/>
    <property type="match status" value="1"/>
</dbReference>
<dbReference type="InterPro" id="IPR011004">
    <property type="entry name" value="Trimer_LpxA-like_sf"/>
</dbReference>
<protein>
    <recommendedName>
        <fullName evidence="3">Acyltransferase</fullName>
    </recommendedName>
</protein>
<proteinExistence type="predicted"/>
<gene>
    <name evidence="1" type="ORF">OPR82_11450</name>
</gene>